<protein>
    <submittedName>
        <fullName evidence="1">Uncharacterized protein</fullName>
    </submittedName>
</protein>
<dbReference type="AlphaFoldDB" id="A0A1G7RKR2"/>
<dbReference type="EMBL" id="FNCG01000002">
    <property type="protein sequence ID" value="SDG11356.1"/>
    <property type="molecule type" value="Genomic_DNA"/>
</dbReference>
<proteinExistence type="predicted"/>
<sequence length="42" mass="5183">MYEQFVELTNQIFWEGYAETLAKENPTRFQLELNDFINTYQF</sequence>
<evidence type="ECO:0000313" key="2">
    <source>
        <dbReference type="Proteomes" id="UP000199705"/>
    </source>
</evidence>
<evidence type="ECO:0000313" key="1">
    <source>
        <dbReference type="EMBL" id="SDG11356.1"/>
    </source>
</evidence>
<gene>
    <name evidence="1" type="ORF">SAMN05192573_102276</name>
</gene>
<dbReference type="STRING" id="551996.SAMN05192573_102276"/>
<accession>A0A1G7RKR2</accession>
<reference evidence="2" key="1">
    <citation type="submission" date="2016-10" db="EMBL/GenBank/DDBJ databases">
        <authorList>
            <person name="Varghese N."/>
            <person name="Submissions S."/>
        </authorList>
    </citation>
    <scope>NUCLEOTIDE SEQUENCE [LARGE SCALE GENOMIC DNA]</scope>
    <source>
        <strain evidence="2">Gh-67</strain>
    </source>
</reference>
<organism evidence="1 2">
    <name type="scientific">Mucilaginibacter gossypii</name>
    <dbReference type="NCBI Taxonomy" id="551996"/>
    <lineage>
        <taxon>Bacteria</taxon>
        <taxon>Pseudomonadati</taxon>
        <taxon>Bacteroidota</taxon>
        <taxon>Sphingobacteriia</taxon>
        <taxon>Sphingobacteriales</taxon>
        <taxon>Sphingobacteriaceae</taxon>
        <taxon>Mucilaginibacter</taxon>
    </lineage>
</organism>
<keyword evidence="2" id="KW-1185">Reference proteome</keyword>
<name>A0A1G7RKR2_9SPHI</name>
<dbReference type="Proteomes" id="UP000199705">
    <property type="component" value="Unassembled WGS sequence"/>
</dbReference>